<keyword evidence="4 6" id="KW-1133">Transmembrane helix</keyword>
<evidence type="ECO:0000313" key="7">
    <source>
        <dbReference type="EMBL" id="MDB7982232.1"/>
    </source>
</evidence>
<dbReference type="InterPro" id="IPR050833">
    <property type="entry name" value="Poly_Biosynth_Transport"/>
</dbReference>
<evidence type="ECO:0000256" key="4">
    <source>
        <dbReference type="ARBA" id="ARBA00022989"/>
    </source>
</evidence>
<feature type="transmembrane region" description="Helical" evidence="6">
    <location>
        <begin position="293"/>
        <end position="313"/>
    </location>
</feature>
<dbReference type="AlphaFoldDB" id="A0AAW6CX67"/>
<protein>
    <submittedName>
        <fullName evidence="7">Oligosaccharide flippase family protein</fullName>
    </submittedName>
</protein>
<feature type="transmembrane region" description="Helical" evidence="6">
    <location>
        <begin position="414"/>
        <end position="433"/>
    </location>
</feature>
<keyword evidence="3 6" id="KW-0812">Transmembrane</keyword>
<keyword evidence="2" id="KW-1003">Cell membrane</keyword>
<feature type="transmembrane region" description="Helical" evidence="6">
    <location>
        <begin position="147"/>
        <end position="170"/>
    </location>
</feature>
<evidence type="ECO:0000256" key="6">
    <source>
        <dbReference type="SAM" id="Phobius"/>
    </source>
</evidence>
<comment type="subcellular location">
    <subcellularLocation>
        <location evidence="1">Cell membrane</location>
        <topology evidence="1">Multi-pass membrane protein</topology>
    </subcellularLocation>
</comment>
<evidence type="ECO:0000256" key="1">
    <source>
        <dbReference type="ARBA" id="ARBA00004651"/>
    </source>
</evidence>
<feature type="transmembrane region" description="Helical" evidence="6">
    <location>
        <begin position="381"/>
        <end position="402"/>
    </location>
</feature>
<feature type="transmembrane region" description="Helical" evidence="6">
    <location>
        <begin position="12"/>
        <end position="35"/>
    </location>
</feature>
<feature type="transmembrane region" description="Helical" evidence="6">
    <location>
        <begin position="356"/>
        <end position="375"/>
    </location>
</feature>
<evidence type="ECO:0000313" key="8">
    <source>
        <dbReference type="Proteomes" id="UP001212981"/>
    </source>
</evidence>
<dbReference type="PANTHER" id="PTHR30250:SF11">
    <property type="entry name" value="O-ANTIGEN TRANSPORTER-RELATED"/>
    <property type="match status" value="1"/>
</dbReference>
<evidence type="ECO:0000256" key="5">
    <source>
        <dbReference type="ARBA" id="ARBA00023136"/>
    </source>
</evidence>
<dbReference type="GO" id="GO:0005886">
    <property type="term" value="C:plasma membrane"/>
    <property type="evidence" value="ECO:0007669"/>
    <property type="project" value="UniProtKB-SubCell"/>
</dbReference>
<gene>
    <name evidence="7" type="ORF">PND82_05280</name>
</gene>
<evidence type="ECO:0000256" key="3">
    <source>
        <dbReference type="ARBA" id="ARBA00022692"/>
    </source>
</evidence>
<feature type="transmembrane region" description="Helical" evidence="6">
    <location>
        <begin position="55"/>
        <end position="73"/>
    </location>
</feature>
<sequence>MEQNDNKKTIKTAFINTLANIISIMVGVITVPIIARILSTSDVGIVTTFTTTRNIAVMFFTGGIYFFINKALLKYNKDIKDYLFSTTIFIALAVIVSFVVCLPFKGFLMSMFSLDNFLYYWLFLSMLIVAIYTTVNSYCLFHNYSKLVATLVLMVGPGNQIISILLSLLFPYKKYIGRAIGLDFTYILVTILFLFILLKNKQLNFKPKYIKESLKFTLPLIPHHVAQLALTQSDLLMISYFVGASKAGIYSMSYTIGNLAFTMLNQIMATWSPWSYRRMSNKEYGQVKINSKYMFLIAAYISLGLIIISPEVVKILLTSSYKDSVYIIPVLVVAMYVQFLYLFMYDINYFKGNTKTVAISSICAALINVILNLLLIPLVGYIAAGYTTLIGYLFLFLFNYVNVKKYNVEEIYDFKYLIICTFALFLVASVSLVAVNQVILRYILLFLITIILFKVEFKNILNVVKVLRKS</sequence>
<organism evidence="7 8">
    <name type="scientific">Faecalicoccus pleomorphus</name>
    <dbReference type="NCBI Taxonomy" id="1323"/>
    <lineage>
        <taxon>Bacteria</taxon>
        <taxon>Bacillati</taxon>
        <taxon>Bacillota</taxon>
        <taxon>Erysipelotrichia</taxon>
        <taxon>Erysipelotrichales</taxon>
        <taxon>Erysipelotrichaceae</taxon>
        <taxon>Faecalicoccus</taxon>
    </lineage>
</organism>
<proteinExistence type="predicted"/>
<feature type="transmembrane region" description="Helical" evidence="6">
    <location>
        <begin position="82"/>
        <end position="105"/>
    </location>
</feature>
<feature type="transmembrane region" description="Helical" evidence="6">
    <location>
        <begin position="325"/>
        <end position="344"/>
    </location>
</feature>
<comment type="caution">
    <text evidence="7">The sequence shown here is derived from an EMBL/GenBank/DDBJ whole genome shotgun (WGS) entry which is preliminary data.</text>
</comment>
<feature type="transmembrane region" description="Helical" evidence="6">
    <location>
        <begin position="117"/>
        <end position="135"/>
    </location>
</feature>
<keyword evidence="5 6" id="KW-0472">Membrane</keyword>
<accession>A0AAW6CX67</accession>
<dbReference type="RefSeq" id="WP_272001724.1">
    <property type="nucleotide sequence ID" value="NZ_CALCIP010000009.1"/>
</dbReference>
<reference evidence="7" key="1">
    <citation type="submission" date="2023-01" db="EMBL/GenBank/DDBJ databases">
        <title>Human gut microbiome strain richness.</title>
        <authorList>
            <person name="Chen-Liaw A."/>
        </authorList>
    </citation>
    <scope>NUCLEOTIDE SEQUENCE</scope>
    <source>
        <strain evidence="7">D8_m1001271B151109d0_201107</strain>
    </source>
</reference>
<dbReference type="Pfam" id="PF01943">
    <property type="entry name" value="Polysacc_synt"/>
    <property type="match status" value="1"/>
</dbReference>
<feature type="transmembrane region" description="Helical" evidence="6">
    <location>
        <begin position="176"/>
        <end position="198"/>
    </location>
</feature>
<dbReference type="Proteomes" id="UP001212981">
    <property type="component" value="Unassembled WGS sequence"/>
</dbReference>
<dbReference type="InterPro" id="IPR002797">
    <property type="entry name" value="Polysacc_synth"/>
</dbReference>
<evidence type="ECO:0000256" key="2">
    <source>
        <dbReference type="ARBA" id="ARBA00022475"/>
    </source>
</evidence>
<feature type="transmembrane region" description="Helical" evidence="6">
    <location>
        <begin position="439"/>
        <end position="457"/>
    </location>
</feature>
<name>A0AAW6CX67_9FIRM</name>
<dbReference type="EMBL" id="JAQLXO010000006">
    <property type="protein sequence ID" value="MDB7982232.1"/>
    <property type="molecule type" value="Genomic_DNA"/>
</dbReference>
<dbReference type="PANTHER" id="PTHR30250">
    <property type="entry name" value="PST FAMILY PREDICTED COLANIC ACID TRANSPORTER"/>
    <property type="match status" value="1"/>
</dbReference>